<evidence type="ECO:0000256" key="3">
    <source>
        <dbReference type="ARBA" id="ARBA00023002"/>
    </source>
</evidence>
<evidence type="ECO:0000313" key="7">
    <source>
        <dbReference type="EMBL" id="SFM45936.1"/>
    </source>
</evidence>
<dbReference type="InterPro" id="IPR011251">
    <property type="entry name" value="Luciferase-like_dom"/>
</dbReference>
<reference evidence="6 9" key="2">
    <citation type="submission" date="2018-10" db="EMBL/GenBank/DDBJ databases">
        <title>Sequencing the genomes of 1000 actinobacteria strains.</title>
        <authorList>
            <person name="Klenk H.-P."/>
        </authorList>
    </citation>
    <scope>NUCLEOTIDE SEQUENCE [LARGE SCALE GENOMIC DNA]</scope>
    <source>
        <strain evidence="6 9">DSM 45119</strain>
    </source>
</reference>
<evidence type="ECO:0000259" key="5">
    <source>
        <dbReference type="Pfam" id="PF00296"/>
    </source>
</evidence>
<dbReference type="Pfam" id="PF00296">
    <property type="entry name" value="Bac_luciferase"/>
    <property type="match status" value="1"/>
</dbReference>
<dbReference type="NCBIfam" id="TIGR03619">
    <property type="entry name" value="F420_Rv2161c"/>
    <property type="match status" value="1"/>
</dbReference>
<reference evidence="7 8" key="1">
    <citation type="submission" date="2016-10" db="EMBL/GenBank/DDBJ databases">
        <authorList>
            <person name="de Groot N.N."/>
        </authorList>
    </citation>
    <scope>NUCLEOTIDE SEQUENCE [LARGE SCALE GENOMIC DNA]</scope>
    <source>
        <strain evidence="7 8">CPCC 201259</strain>
    </source>
</reference>
<accession>A0A1I4R1T1</accession>
<dbReference type="Proteomes" id="UP000199398">
    <property type="component" value="Unassembled WGS sequence"/>
</dbReference>
<dbReference type="AlphaFoldDB" id="A0A1I4R1T1"/>
<keyword evidence="3" id="KW-0560">Oxidoreductase</keyword>
<dbReference type="OrthoDB" id="3206024at2"/>
<dbReference type="EMBL" id="RBXX01000002">
    <property type="protein sequence ID" value="RKT88214.1"/>
    <property type="molecule type" value="Genomic_DNA"/>
</dbReference>
<evidence type="ECO:0000313" key="8">
    <source>
        <dbReference type="Proteomes" id="UP000199398"/>
    </source>
</evidence>
<dbReference type="Proteomes" id="UP000270697">
    <property type="component" value="Unassembled WGS sequence"/>
</dbReference>
<dbReference type="PANTHER" id="PTHR42847:SF4">
    <property type="entry name" value="ALKANESULFONATE MONOOXYGENASE-RELATED"/>
    <property type="match status" value="1"/>
</dbReference>
<organism evidence="7 8">
    <name type="scientific">Saccharopolyspora antimicrobica</name>
    <dbReference type="NCBI Taxonomy" id="455193"/>
    <lineage>
        <taxon>Bacteria</taxon>
        <taxon>Bacillati</taxon>
        <taxon>Actinomycetota</taxon>
        <taxon>Actinomycetes</taxon>
        <taxon>Pseudonocardiales</taxon>
        <taxon>Pseudonocardiaceae</taxon>
        <taxon>Saccharopolyspora</taxon>
    </lineage>
</organism>
<dbReference type="SUPFAM" id="SSF51679">
    <property type="entry name" value="Bacterial luciferase-like"/>
    <property type="match status" value="1"/>
</dbReference>
<dbReference type="InterPro" id="IPR019921">
    <property type="entry name" value="Lucif-like_OxRdtase_Rv2161c"/>
</dbReference>
<evidence type="ECO:0000313" key="6">
    <source>
        <dbReference type="EMBL" id="RKT88214.1"/>
    </source>
</evidence>
<keyword evidence="2" id="KW-0288">FMN</keyword>
<protein>
    <submittedName>
        <fullName evidence="6 7">F420-dependent oxidoreductase</fullName>
    </submittedName>
</protein>
<keyword evidence="9" id="KW-1185">Reference proteome</keyword>
<evidence type="ECO:0000256" key="1">
    <source>
        <dbReference type="ARBA" id="ARBA00022630"/>
    </source>
</evidence>
<dbReference type="InterPro" id="IPR050172">
    <property type="entry name" value="SsuD_RutA_monooxygenase"/>
</dbReference>
<keyword evidence="4" id="KW-0503">Monooxygenase</keyword>
<evidence type="ECO:0000256" key="4">
    <source>
        <dbReference type="ARBA" id="ARBA00023033"/>
    </source>
</evidence>
<evidence type="ECO:0000256" key="2">
    <source>
        <dbReference type="ARBA" id="ARBA00022643"/>
    </source>
</evidence>
<dbReference type="GO" id="GO:0008726">
    <property type="term" value="F:alkanesulfonate monooxygenase activity"/>
    <property type="evidence" value="ECO:0007669"/>
    <property type="project" value="TreeGrafter"/>
</dbReference>
<dbReference type="EMBL" id="FOUP01000001">
    <property type="protein sequence ID" value="SFM45936.1"/>
    <property type="molecule type" value="Genomic_DNA"/>
</dbReference>
<proteinExistence type="predicted"/>
<dbReference type="InterPro" id="IPR036661">
    <property type="entry name" value="Luciferase-like_sf"/>
</dbReference>
<dbReference type="RefSeq" id="WP_093145882.1">
    <property type="nucleotide sequence ID" value="NZ_FOUP01000001.1"/>
</dbReference>
<dbReference type="Gene3D" id="3.20.20.30">
    <property type="entry name" value="Luciferase-like domain"/>
    <property type="match status" value="1"/>
</dbReference>
<evidence type="ECO:0000313" key="9">
    <source>
        <dbReference type="Proteomes" id="UP000270697"/>
    </source>
</evidence>
<keyword evidence="1" id="KW-0285">Flavoprotein</keyword>
<name>A0A1I4R1T1_9PSEU</name>
<dbReference type="GO" id="GO:0046306">
    <property type="term" value="P:alkanesulfonate catabolic process"/>
    <property type="evidence" value="ECO:0007669"/>
    <property type="project" value="TreeGrafter"/>
</dbReference>
<dbReference type="STRING" id="455193.SAMN05421805_101348"/>
<gene>
    <name evidence="6" type="ORF">ATL45_6644</name>
    <name evidence="7" type="ORF">SAMN05421805_101348</name>
</gene>
<feature type="domain" description="Luciferase-like" evidence="5">
    <location>
        <begin position="19"/>
        <end position="216"/>
    </location>
</feature>
<dbReference type="PANTHER" id="PTHR42847">
    <property type="entry name" value="ALKANESULFONATE MONOOXYGENASE"/>
    <property type="match status" value="1"/>
</dbReference>
<sequence>MKIGISTFATDETIRPDVLAKAAEERGFESLFLAEHSHIPRGTTLPDGSAPGREYYRGLDPFLALTAAASATERLRLGTGIAILVQRDVIHTAKEVATLDLLSGGRVLLAVGAGWNEAEMRNHGVDPRTRGRLMDEQLAALKAIWTEEETSFHGEHVNFGPIHQWPKPVQRPHPPIYIGGHSRAARRRVIEHGDGWFPLVVAPEDVQDMRSELAARERTGVVMNVPADENDLPNLDRFAEAGADRATFHLEALPESAALRKLDELAALITRYSS</sequence>